<accession>A0A811S2R6</accession>
<organism evidence="2 3">
    <name type="scientific">Miscanthus lutarioriparius</name>
    <dbReference type="NCBI Taxonomy" id="422564"/>
    <lineage>
        <taxon>Eukaryota</taxon>
        <taxon>Viridiplantae</taxon>
        <taxon>Streptophyta</taxon>
        <taxon>Embryophyta</taxon>
        <taxon>Tracheophyta</taxon>
        <taxon>Spermatophyta</taxon>
        <taxon>Magnoliopsida</taxon>
        <taxon>Liliopsida</taxon>
        <taxon>Poales</taxon>
        <taxon>Poaceae</taxon>
        <taxon>PACMAD clade</taxon>
        <taxon>Panicoideae</taxon>
        <taxon>Andropogonodae</taxon>
        <taxon>Andropogoneae</taxon>
        <taxon>Saccharinae</taxon>
        <taxon>Miscanthus</taxon>
    </lineage>
</organism>
<reference evidence="2" key="1">
    <citation type="submission" date="2020-10" db="EMBL/GenBank/DDBJ databases">
        <authorList>
            <person name="Han B."/>
            <person name="Lu T."/>
            <person name="Zhao Q."/>
            <person name="Huang X."/>
            <person name="Zhao Y."/>
        </authorList>
    </citation>
    <scope>NUCLEOTIDE SEQUENCE</scope>
</reference>
<name>A0A811S2R6_9POAL</name>
<gene>
    <name evidence="2" type="ORF">NCGR_LOCUS59927</name>
</gene>
<feature type="transmembrane region" description="Helical" evidence="1">
    <location>
        <begin position="42"/>
        <end position="60"/>
    </location>
</feature>
<keyword evidence="3" id="KW-1185">Reference proteome</keyword>
<keyword evidence="1" id="KW-0812">Transmembrane</keyword>
<dbReference type="EMBL" id="CAJGYO010000018">
    <property type="protein sequence ID" value="CAD6335829.1"/>
    <property type="molecule type" value="Genomic_DNA"/>
</dbReference>
<keyword evidence="1" id="KW-0472">Membrane</keyword>
<evidence type="ECO:0000256" key="1">
    <source>
        <dbReference type="SAM" id="Phobius"/>
    </source>
</evidence>
<proteinExistence type="predicted"/>
<dbReference type="OrthoDB" id="676699at2759"/>
<evidence type="ECO:0000313" key="3">
    <source>
        <dbReference type="Proteomes" id="UP000604825"/>
    </source>
</evidence>
<keyword evidence="1" id="KW-1133">Transmembrane helix</keyword>
<comment type="caution">
    <text evidence="2">The sequence shown here is derived from an EMBL/GenBank/DDBJ whole genome shotgun (WGS) entry which is preliminary data.</text>
</comment>
<dbReference type="AlphaFoldDB" id="A0A811S2R6"/>
<dbReference type="Proteomes" id="UP000604825">
    <property type="component" value="Unassembled WGS sequence"/>
</dbReference>
<feature type="transmembrane region" description="Helical" evidence="1">
    <location>
        <begin position="72"/>
        <end position="91"/>
    </location>
</feature>
<protein>
    <submittedName>
        <fullName evidence="2">Uncharacterized protein</fullName>
    </submittedName>
</protein>
<sequence length="111" mass="11558">MEMPTTLVIREEPAAPAAAGGPAGGGLVVALRELLELKDRRIQASAFFFAWGGSVVLHGTVLNRADNPEHVLAGYGLFAIGAALGFLTLSGSDRLGHAAARAEEVLKGFFQ</sequence>
<evidence type="ECO:0000313" key="2">
    <source>
        <dbReference type="EMBL" id="CAD6335829.1"/>
    </source>
</evidence>